<evidence type="ECO:0000313" key="2">
    <source>
        <dbReference type="Proteomes" id="UP001358586"/>
    </source>
</evidence>
<dbReference type="Proteomes" id="UP001358586">
    <property type="component" value="Chromosome 5"/>
</dbReference>
<accession>A0ABR0PYL8</accession>
<sequence>MAMLQLVEKIDKKVHAIQLDWNDGDSQPSCMHRSKRRVLWELLSRIGDEVVEHWLIVGDFNSNLQFDEKKGCF</sequence>
<name>A0ABR0PYL8_GOSAR</name>
<gene>
    <name evidence="1" type="ORF">PVK06_015940</name>
</gene>
<dbReference type="EMBL" id="JARKNE010000005">
    <property type="protein sequence ID" value="KAK5832140.1"/>
    <property type="molecule type" value="Genomic_DNA"/>
</dbReference>
<comment type="caution">
    <text evidence="1">The sequence shown here is derived from an EMBL/GenBank/DDBJ whole genome shotgun (WGS) entry which is preliminary data.</text>
</comment>
<proteinExistence type="predicted"/>
<evidence type="ECO:0000313" key="1">
    <source>
        <dbReference type="EMBL" id="KAK5832140.1"/>
    </source>
</evidence>
<reference evidence="1 2" key="1">
    <citation type="submission" date="2023-03" db="EMBL/GenBank/DDBJ databases">
        <title>WGS of Gossypium arboreum.</title>
        <authorList>
            <person name="Yu D."/>
        </authorList>
    </citation>
    <scope>NUCLEOTIDE SEQUENCE [LARGE SCALE GENOMIC DNA]</scope>
    <source>
        <tissue evidence="1">Leaf</tissue>
    </source>
</reference>
<organism evidence="1 2">
    <name type="scientific">Gossypium arboreum</name>
    <name type="common">Tree cotton</name>
    <name type="synonym">Gossypium nanking</name>
    <dbReference type="NCBI Taxonomy" id="29729"/>
    <lineage>
        <taxon>Eukaryota</taxon>
        <taxon>Viridiplantae</taxon>
        <taxon>Streptophyta</taxon>
        <taxon>Embryophyta</taxon>
        <taxon>Tracheophyta</taxon>
        <taxon>Spermatophyta</taxon>
        <taxon>Magnoliopsida</taxon>
        <taxon>eudicotyledons</taxon>
        <taxon>Gunneridae</taxon>
        <taxon>Pentapetalae</taxon>
        <taxon>rosids</taxon>
        <taxon>malvids</taxon>
        <taxon>Malvales</taxon>
        <taxon>Malvaceae</taxon>
        <taxon>Malvoideae</taxon>
        <taxon>Gossypium</taxon>
    </lineage>
</organism>
<keyword evidence="2" id="KW-1185">Reference proteome</keyword>
<protein>
    <submittedName>
        <fullName evidence="1">Uncharacterized protein</fullName>
    </submittedName>
</protein>